<sequence length="169" mass="18924">MSYCVLSLPQPALPIQENAGEMLSSRPTETLPEPMLEKIVDCLAGLSATVCTGTGQMRYQTTGPIQALEQDEPRSSPHTLASGSQLINQFLLPVMKIKFIGKHHHGCATQTQKHTSPSICMRTHAPTRTLLHMHLDMRTQTHGHRLTQTNTCIYVQTRTHTRTHKLMYI</sequence>
<organism evidence="1 2">
    <name type="scientific">Synaphobranchus kaupii</name>
    <name type="common">Kaup's arrowtooth eel</name>
    <dbReference type="NCBI Taxonomy" id="118154"/>
    <lineage>
        <taxon>Eukaryota</taxon>
        <taxon>Metazoa</taxon>
        <taxon>Chordata</taxon>
        <taxon>Craniata</taxon>
        <taxon>Vertebrata</taxon>
        <taxon>Euteleostomi</taxon>
        <taxon>Actinopterygii</taxon>
        <taxon>Neopterygii</taxon>
        <taxon>Teleostei</taxon>
        <taxon>Anguilliformes</taxon>
        <taxon>Synaphobranchidae</taxon>
        <taxon>Synaphobranchus</taxon>
    </lineage>
</organism>
<evidence type="ECO:0000313" key="1">
    <source>
        <dbReference type="EMBL" id="KAJ8369289.1"/>
    </source>
</evidence>
<reference evidence="1" key="1">
    <citation type="journal article" date="2023" name="Science">
        <title>Genome structures resolve the early diversification of teleost fishes.</title>
        <authorList>
            <person name="Parey E."/>
            <person name="Louis A."/>
            <person name="Montfort J."/>
            <person name="Bouchez O."/>
            <person name="Roques C."/>
            <person name="Iampietro C."/>
            <person name="Lluch J."/>
            <person name="Castinel A."/>
            <person name="Donnadieu C."/>
            <person name="Desvignes T."/>
            <person name="Floi Bucao C."/>
            <person name="Jouanno E."/>
            <person name="Wen M."/>
            <person name="Mejri S."/>
            <person name="Dirks R."/>
            <person name="Jansen H."/>
            <person name="Henkel C."/>
            <person name="Chen W.J."/>
            <person name="Zahm M."/>
            <person name="Cabau C."/>
            <person name="Klopp C."/>
            <person name="Thompson A.W."/>
            <person name="Robinson-Rechavi M."/>
            <person name="Braasch I."/>
            <person name="Lecointre G."/>
            <person name="Bobe J."/>
            <person name="Postlethwait J.H."/>
            <person name="Berthelot C."/>
            <person name="Roest Crollius H."/>
            <person name="Guiguen Y."/>
        </authorList>
    </citation>
    <scope>NUCLEOTIDE SEQUENCE</scope>
    <source>
        <strain evidence="1">WJC10195</strain>
    </source>
</reference>
<protein>
    <submittedName>
        <fullName evidence="1">Uncharacterized protein</fullName>
    </submittedName>
</protein>
<proteinExistence type="predicted"/>
<dbReference type="EMBL" id="JAINUF010000003">
    <property type="protein sequence ID" value="KAJ8369289.1"/>
    <property type="molecule type" value="Genomic_DNA"/>
</dbReference>
<gene>
    <name evidence="1" type="ORF">SKAU_G00093170</name>
</gene>
<accession>A0A9Q1J6D7</accession>
<dbReference type="AlphaFoldDB" id="A0A9Q1J6D7"/>
<name>A0A9Q1J6D7_SYNKA</name>
<dbReference type="Proteomes" id="UP001152622">
    <property type="component" value="Chromosome 3"/>
</dbReference>
<keyword evidence="2" id="KW-1185">Reference proteome</keyword>
<comment type="caution">
    <text evidence="1">The sequence shown here is derived from an EMBL/GenBank/DDBJ whole genome shotgun (WGS) entry which is preliminary data.</text>
</comment>
<evidence type="ECO:0000313" key="2">
    <source>
        <dbReference type="Proteomes" id="UP001152622"/>
    </source>
</evidence>